<dbReference type="PANTHER" id="PTHR40112">
    <property type="entry name" value="H2HPP ISOMERASE"/>
    <property type="match status" value="1"/>
</dbReference>
<dbReference type="EMBL" id="JAUSWC010000017">
    <property type="protein sequence ID" value="MDQ0489812.1"/>
    <property type="molecule type" value="Genomic_DNA"/>
</dbReference>
<dbReference type="InterPro" id="IPR014710">
    <property type="entry name" value="RmlC-like_jellyroll"/>
</dbReference>
<comment type="caution">
    <text evidence="2">The sequence shown here is derived from an EMBL/GenBank/DDBJ whole genome shotgun (WGS) entry which is preliminary data.</text>
</comment>
<dbReference type="InterPro" id="IPR011051">
    <property type="entry name" value="RmlC_Cupin_sf"/>
</dbReference>
<proteinExistence type="predicted"/>
<gene>
    <name evidence="2" type="ORF">QO019_004689</name>
</gene>
<organism evidence="2 3">
    <name type="scientific">Streptomyces thermodiastaticus</name>
    <dbReference type="NCBI Taxonomy" id="44061"/>
    <lineage>
        <taxon>Bacteria</taxon>
        <taxon>Bacillati</taxon>
        <taxon>Actinomycetota</taxon>
        <taxon>Actinomycetes</taxon>
        <taxon>Kitasatosporales</taxon>
        <taxon>Streptomycetaceae</taxon>
        <taxon>Streptomyces</taxon>
    </lineage>
</organism>
<sequence>MPEVPEVQVVRHEELDDDTPQTPGLQRFEAVSAKRLGSRELWMGLSVLPAGAKTGVHHHGESETALYVLSGVGRWWVGDRLDQAREAHAGDFVFIPPGAVHWEENGSDTEPVRMIVARSTQDAIVVNLDHHPYAPAHRSDPTQDRASHG</sequence>
<protein>
    <submittedName>
        <fullName evidence="2">RmlC-like cupin family protein</fullName>
    </submittedName>
</protein>
<dbReference type="Gene3D" id="2.60.120.10">
    <property type="entry name" value="Jelly Rolls"/>
    <property type="match status" value="1"/>
</dbReference>
<dbReference type="Proteomes" id="UP001236795">
    <property type="component" value="Unassembled WGS sequence"/>
</dbReference>
<evidence type="ECO:0000313" key="2">
    <source>
        <dbReference type="EMBL" id="MDQ0489812.1"/>
    </source>
</evidence>
<accession>A0ABU0KK70</accession>
<dbReference type="RefSeq" id="WP_019522204.1">
    <property type="nucleotide sequence ID" value="NZ_JAUSWC010000017.1"/>
</dbReference>
<reference evidence="2 3" key="1">
    <citation type="submission" date="2023-07" db="EMBL/GenBank/DDBJ databases">
        <title>Genomic Encyclopedia of Type Strains, Phase IV (KMG-IV): sequencing the most valuable type-strain genomes for metagenomic binning, comparative biology and taxonomic classification.</title>
        <authorList>
            <person name="Goeker M."/>
        </authorList>
    </citation>
    <scope>NUCLEOTIDE SEQUENCE [LARGE SCALE GENOMIC DNA]</scope>
    <source>
        <strain evidence="2 3">DSM 40573</strain>
    </source>
</reference>
<evidence type="ECO:0000259" key="1">
    <source>
        <dbReference type="Pfam" id="PF07883"/>
    </source>
</evidence>
<evidence type="ECO:0000313" key="3">
    <source>
        <dbReference type="Proteomes" id="UP001236795"/>
    </source>
</evidence>
<keyword evidence="3" id="KW-1185">Reference proteome</keyword>
<name>A0ABU0KK70_9ACTN</name>
<dbReference type="Pfam" id="PF07883">
    <property type="entry name" value="Cupin_2"/>
    <property type="match status" value="1"/>
</dbReference>
<dbReference type="SUPFAM" id="SSF51182">
    <property type="entry name" value="RmlC-like cupins"/>
    <property type="match status" value="1"/>
</dbReference>
<dbReference type="CDD" id="cd02210">
    <property type="entry name" value="cupin_BLR2406-like"/>
    <property type="match status" value="1"/>
</dbReference>
<dbReference type="PANTHER" id="PTHR40112:SF1">
    <property type="entry name" value="H2HPP ISOMERASE"/>
    <property type="match status" value="1"/>
</dbReference>
<feature type="domain" description="Cupin type-2" evidence="1">
    <location>
        <begin position="46"/>
        <end position="116"/>
    </location>
</feature>
<dbReference type="InterPro" id="IPR052535">
    <property type="entry name" value="Bacilysin_H2HPP_isomerase"/>
</dbReference>
<dbReference type="InterPro" id="IPR013096">
    <property type="entry name" value="Cupin_2"/>
</dbReference>